<keyword evidence="6" id="KW-1185">Reference proteome</keyword>
<evidence type="ECO:0000259" key="4">
    <source>
        <dbReference type="Pfam" id="PF13649"/>
    </source>
</evidence>
<keyword evidence="3" id="KW-0949">S-adenosyl-L-methionine</keyword>
<evidence type="ECO:0000256" key="3">
    <source>
        <dbReference type="ARBA" id="ARBA00022691"/>
    </source>
</evidence>
<dbReference type="GO" id="GO:0032259">
    <property type="term" value="P:methylation"/>
    <property type="evidence" value="ECO:0007669"/>
    <property type="project" value="UniProtKB-KW"/>
</dbReference>
<sequence>MTSSGSPDYTAFAARYDSWFAASGATAATVAALAGLAEAAGPGPALELGIGTGRIAVPLAARGVEVHGIDASPAMVAQLRAKPGGEHIPVTMGDFGTAGTGDGAAAGAEAVTEAATDAGSDAAAGADAPGTYALVYVVSGTFAELPSQEAQVDCFAGAARRLRRGGMFVLDAHVPEALAEDRSTGGQVLPTEGSELVLRFRETDRAAQRYRSHYIVLDKTPEGLGMHRTTVSFRYAAPGELDLMARLAGLRLRERWGDWTGAPFTSSSAYHVSVYERPE</sequence>
<gene>
    <name evidence="5" type="ORF">GCM10010324_57800</name>
</gene>
<keyword evidence="1 5" id="KW-0489">Methyltransferase</keyword>
<keyword evidence="2" id="KW-0808">Transferase</keyword>
<dbReference type="PANTHER" id="PTHR43464:SF19">
    <property type="entry name" value="UBIQUINONE BIOSYNTHESIS O-METHYLTRANSFERASE, MITOCHONDRIAL"/>
    <property type="match status" value="1"/>
</dbReference>
<organism evidence="5 6">
    <name type="scientific">Streptomyces hiroshimensis</name>
    <dbReference type="NCBI Taxonomy" id="66424"/>
    <lineage>
        <taxon>Bacteria</taxon>
        <taxon>Bacillati</taxon>
        <taxon>Actinomycetota</taxon>
        <taxon>Actinomycetes</taxon>
        <taxon>Kitasatosporales</taxon>
        <taxon>Streptomycetaceae</taxon>
        <taxon>Streptomyces</taxon>
    </lineage>
</organism>
<dbReference type="EMBL" id="BMUT01000015">
    <property type="protein sequence ID" value="GGY03352.1"/>
    <property type="molecule type" value="Genomic_DNA"/>
</dbReference>
<dbReference type="Proteomes" id="UP000659223">
    <property type="component" value="Unassembled WGS sequence"/>
</dbReference>
<reference evidence="6" key="1">
    <citation type="journal article" date="2019" name="Int. J. Syst. Evol. Microbiol.">
        <title>The Global Catalogue of Microorganisms (GCM) 10K type strain sequencing project: providing services to taxonomists for standard genome sequencing and annotation.</title>
        <authorList>
            <consortium name="The Broad Institute Genomics Platform"/>
            <consortium name="The Broad Institute Genome Sequencing Center for Infectious Disease"/>
            <person name="Wu L."/>
            <person name="Ma J."/>
        </authorList>
    </citation>
    <scope>NUCLEOTIDE SEQUENCE [LARGE SCALE GENOMIC DNA]</scope>
    <source>
        <strain evidence="6">JCM 4586</strain>
    </source>
</reference>
<accession>A0ABQ2Z6Z5</accession>
<feature type="domain" description="Methyltransferase" evidence="4">
    <location>
        <begin position="46"/>
        <end position="90"/>
    </location>
</feature>
<evidence type="ECO:0000256" key="2">
    <source>
        <dbReference type="ARBA" id="ARBA00022679"/>
    </source>
</evidence>
<proteinExistence type="predicted"/>
<dbReference type="InterPro" id="IPR041698">
    <property type="entry name" value="Methyltransf_25"/>
</dbReference>
<dbReference type="InterPro" id="IPR029063">
    <property type="entry name" value="SAM-dependent_MTases_sf"/>
</dbReference>
<dbReference type="SUPFAM" id="SSF53335">
    <property type="entry name" value="S-adenosyl-L-methionine-dependent methyltransferases"/>
    <property type="match status" value="1"/>
</dbReference>
<dbReference type="RefSeq" id="WP_190024699.1">
    <property type="nucleotide sequence ID" value="NZ_BMUT01000015.1"/>
</dbReference>
<dbReference type="PANTHER" id="PTHR43464">
    <property type="entry name" value="METHYLTRANSFERASE"/>
    <property type="match status" value="1"/>
</dbReference>
<name>A0ABQ2Z6Z5_9ACTN</name>
<dbReference type="CDD" id="cd02440">
    <property type="entry name" value="AdoMet_MTases"/>
    <property type="match status" value="1"/>
</dbReference>
<dbReference type="Gene3D" id="3.40.50.150">
    <property type="entry name" value="Vaccinia Virus protein VP39"/>
    <property type="match status" value="1"/>
</dbReference>
<protein>
    <submittedName>
        <fullName evidence="5">Methyltransferase</fullName>
    </submittedName>
</protein>
<evidence type="ECO:0000313" key="5">
    <source>
        <dbReference type="EMBL" id="GGY03352.1"/>
    </source>
</evidence>
<evidence type="ECO:0000313" key="6">
    <source>
        <dbReference type="Proteomes" id="UP000659223"/>
    </source>
</evidence>
<comment type="caution">
    <text evidence="5">The sequence shown here is derived from an EMBL/GenBank/DDBJ whole genome shotgun (WGS) entry which is preliminary data.</text>
</comment>
<dbReference type="GO" id="GO:0008168">
    <property type="term" value="F:methyltransferase activity"/>
    <property type="evidence" value="ECO:0007669"/>
    <property type="project" value="UniProtKB-KW"/>
</dbReference>
<evidence type="ECO:0000256" key="1">
    <source>
        <dbReference type="ARBA" id="ARBA00022603"/>
    </source>
</evidence>
<dbReference type="Pfam" id="PF13649">
    <property type="entry name" value="Methyltransf_25"/>
    <property type="match status" value="1"/>
</dbReference>